<dbReference type="Proteomes" id="UP001057402">
    <property type="component" value="Chromosome 3"/>
</dbReference>
<evidence type="ECO:0000313" key="2">
    <source>
        <dbReference type="Proteomes" id="UP001057402"/>
    </source>
</evidence>
<gene>
    <name evidence="1" type="ORF">MLD38_007952</name>
</gene>
<evidence type="ECO:0000313" key="1">
    <source>
        <dbReference type="EMBL" id="KAI4381936.1"/>
    </source>
</evidence>
<proteinExistence type="predicted"/>
<keyword evidence="2" id="KW-1185">Reference proteome</keyword>
<sequence length="102" mass="11541">MVLKPELSMTKELLAKSAEESSNFTKQLEESQRVSAEFEAEMSSIRAQYMEEMSLLLGSLDDAKQKEEALVGHSLHKELVNVHKKAESVAKDMKEEKKLRSS</sequence>
<reference evidence="2" key="1">
    <citation type="journal article" date="2023" name="Front. Plant Sci.">
        <title>Chromosomal-level genome assembly of Melastoma candidum provides insights into trichome evolution.</title>
        <authorList>
            <person name="Zhong Y."/>
            <person name="Wu W."/>
            <person name="Sun C."/>
            <person name="Zou P."/>
            <person name="Liu Y."/>
            <person name="Dai S."/>
            <person name="Zhou R."/>
        </authorList>
    </citation>
    <scope>NUCLEOTIDE SEQUENCE [LARGE SCALE GENOMIC DNA]</scope>
</reference>
<comment type="caution">
    <text evidence="1">The sequence shown here is derived from an EMBL/GenBank/DDBJ whole genome shotgun (WGS) entry which is preliminary data.</text>
</comment>
<dbReference type="EMBL" id="CM042882">
    <property type="protein sequence ID" value="KAI4381936.1"/>
    <property type="molecule type" value="Genomic_DNA"/>
</dbReference>
<organism evidence="1 2">
    <name type="scientific">Melastoma candidum</name>
    <dbReference type="NCBI Taxonomy" id="119954"/>
    <lineage>
        <taxon>Eukaryota</taxon>
        <taxon>Viridiplantae</taxon>
        <taxon>Streptophyta</taxon>
        <taxon>Embryophyta</taxon>
        <taxon>Tracheophyta</taxon>
        <taxon>Spermatophyta</taxon>
        <taxon>Magnoliopsida</taxon>
        <taxon>eudicotyledons</taxon>
        <taxon>Gunneridae</taxon>
        <taxon>Pentapetalae</taxon>
        <taxon>rosids</taxon>
        <taxon>malvids</taxon>
        <taxon>Myrtales</taxon>
        <taxon>Melastomataceae</taxon>
        <taxon>Melastomatoideae</taxon>
        <taxon>Melastomateae</taxon>
        <taxon>Melastoma</taxon>
    </lineage>
</organism>
<protein>
    <submittedName>
        <fullName evidence="1">Uncharacterized protein</fullName>
    </submittedName>
</protein>
<name>A0ACB9RVU4_9MYRT</name>
<accession>A0ACB9RVU4</accession>